<name>A0A6L5YDL0_9BACT</name>
<evidence type="ECO:0000259" key="2">
    <source>
        <dbReference type="Pfam" id="PF03781"/>
    </source>
</evidence>
<dbReference type="PANTHER" id="PTHR23150">
    <property type="entry name" value="SULFATASE MODIFYING FACTOR 1, 2"/>
    <property type="match status" value="1"/>
</dbReference>
<feature type="signal peptide" evidence="1">
    <location>
        <begin position="1"/>
        <end position="23"/>
    </location>
</feature>
<dbReference type="InterPro" id="IPR005532">
    <property type="entry name" value="SUMF_dom"/>
</dbReference>
<dbReference type="Pfam" id="PF03781">
    <property type="entry name" value="FGE-sulfatase"/>
    <property type="match status" value="1"/>
</dbReference>
<comment type="caution">
    <text evidence="3">The sequence shown here is derived from an EMBL/GenBank/DDBJ whole genome shotgun (WGS) entry which is preliminary data.</text>
</comment>
<keyword evidence="1" id="KW-0732">Signal</keyword>
<evidence type="ECO:0000313" key="3">
    <source>
        <dbReference type="EMBL" id="MST55632.1"/>
    </source>
</evidence>
<dbReference type="SUPFAM" id="SSF56436">
    <property type="entry name" value="C-type lectin-like"/>
    <property type="match status" value="1"/>
</dbReference>
<keyword evidence="4" id="KW-1185">Reference proteome</keyword>
<dbReference type="Gene3D" id="3.90.1580.10">
    <property type="entry name" value="paralog of FGE (formylglycine-generating enzyme)"/>
    <property type="match status" value="1"/>
</dbReference>
<dbReference type="InterPro" id="IPR042095">
    <property type="entry name" value="SUMF_sf"/>
</dbReference>
<protein>
    <submittedName>
        <fullName evidence="3">Formylglycine-generating enzyme family protein</fullName>
    </submittedName>
</protein>
<dbReference type="InterPro" id="IPR016187">
    <property type="entry name" value="CTDL_fold"/>
</dbReference>
<reference evidence="3 4" key="1">
    <citation type="submission" date="2019-08" db="EMBL/GenBank/DDBJ databases">
        <title>In-depth cultivation of the pig gut microbiome towards novel bacterial diversity and tailored functional studies.</title>
        <authorList>
            <person name="Wylensek D."/>
            <person name="Hitch T.C.A."/>
            <person name="Clavel T."/>
        </authorList>
    </citation>
    <scope>NUCLEOTIDE SEQUENCE [LARGE SCALE GENOMIC DNA]</scope>
    <source>
        <strain evidence="3 4">SM-530-WT-4B</strain>
    </source>
</reference>
<organism evidence="3 4">
    <name type="scientific">Pyramidobacter porci</name>
    <dbReference type="NCBI Taxonomy" id="2605789"/>
    <lineage>
        <taxon>Bacteria</taxon>
        <taxon>Thermotogati</taxon>
        <taxon>Synergistota</taxon>
        <taxon>Synergistia</taxon>
        <taxon>Synergistales</taxon>
        <taxon>Dethiosulfovibrionaceae</taxon>
        <taxon>Pyramidobacter</taxon>
    </lineage>
</organism>
<dbReference type="GO" id="GO:0120147">
    <property type="term" value="F:formylglycine-generating oxidase activity"/>
    <property type="evidence" value="ECO:0007669"/>
    <property type="project" value="TreeGrafter"/>
</dbReference>
<evidence type="ECO:0000313" key="4">
    <source>
        <dbReference type="Proteomes" id="UP000473699"/>
    </source>
</evidence>
<sequence>MSAMKSTLILLALLALSAKAALAAPQGEMILIKGGTFTMGSPEDEPWRENDERQHRVTVSDFYLGRCEVTQEEYKALTGANPSHHTRDAGLPVETVSWYDAVKFCNLKSAAEGLTPAYAIDGENVTWNRAANGYHLPTEAEWEYACRARGAGPFSIVPSPSWTDANYYGHYPYNIEQNYFSTEKLAVKPGTYRGGSIPVGSFKPNAFGLYDMHGNVSEWCWDRYGAYPSAAQTDPAGPEKGTARVCRGGGWNDFAKHLRSAYRSSQMPDDAFRSRGFRLARNK</sequence>
<dbReference type="EMBL" id="VUNH01000005">
    <property type="protein sequence ID" value="MST55632.1"/>
    <property type="molecule type" value="Genomic_DNA"/>
</dbReference>
<feature type="domain" description="Sulfatase-modifying factor enzyme-like" evidence="2">
    <location>
        <begin position="27"/>
        <end position="281"/>
    </location>
</feature>
<dbReference type="Proteomes" id="UP000473699">
    <property type="component" value="Unassembled WGS sequence"/>
</dbReference>
<dbReference type="InterPro" id="IPR051043">
    <property type="entry name" value="Sulfatase_Mod_Factor_Kinase"/>
</dbReference>
<dbReference type="PANTHER" id="PTHR23150:SF19">
    <property type="entry name" value="FORMYLGLYCINE-GENERATING ENZYME"/>
    <property type="match status" value="1"/>
</dbReference>
<evidence type="ECO:0000256" key="1">
    <source>
        <dbReference type="SAM" id="SignalP"/>
    </source>
</evidence>
<accession>A0A6L5YDL0</accession>
<proteinExistence type="predicted"/>
<feature type="chain" id="PRO_5027025646" evidence="1">
    <location>
        <begin position="24"/>
        <end position="283"/>
    </location>
</feature>
<gene>
    <name evidence="3" type="ORF">FYJ74_06235</name>
</gene>
<dbReference type="AlphaFoldDB" id="A0A6L5YDL0"/>